<reference evidence="2" key="1">
    <citation type="submission" date="2020-11" db="EMBL/GenBank/DDBJ databases">
        <title>Azospira inquinata sp. nov.</title>
        <authorList>
            <person name="Moe W.M."/>
            <person name="Mikes M.C."/>
        </authorList>
    </citation>
    <scope>NUCLEOTIDE SEQUENCE</scope>
    <source>
        <strain evidence="2">Azo-3</strain>
    </source>
</reference>
<dbReference type="PANTHER" id="PTHR46230:SF7">
    <property type="entry name" value="BOLA-LIKE PROTEIN 1"/>
    <property type="match status" value="1"/>
</dbReference>
<name>A0A975SN28_9RHOO</name>
<dbReference type="Pfam" id="PF01722">
    <property type="entry name" value="BolA"/>
    <property type="match status" value="1"/>
</dbReference>
<organism evidence="2 3">
    <name type="scientific">Azospira inquinata</name>
    <dbReference type="NCBI Taxonomy" id="2785627"/>
    <lineage>
        <taxon>Bacteria</taxon>
        <taxon>Pseudomonadati</taxon>
        <taxon>Pseudomonadota</taxon>
        <taxon>Betaproteobacteria</taxon>
        <taxon>Rhodocyclales</taxon>
        <taxon>Rhodocyclaceae</taxon>
        <taxon>Azospira</taxon>
    </lineage>
</organism>
<proteinExistence type="inferred from homology"/>
<dbReference type="KEGG" id="aiq:Azoinq_01720"/>
<evidence type="ECO:0000256" key="1">
    <source>
        <dbReference type="RuleBase" id="RU003860"/>
    </source>
</evidence>
<evidence type="ECO:0000313" key="3">
    <source>
        <dbReference type="Proteomes" id="UP000683428"/>
    </source>
</evidence>
<dbReference type="PIRSF" id="PIRSF003113">
    <property type="entry name" value="BolA"/>
    <property type="match status" value="1"/>
</dbReference>
<dbReference type="GO" id="GO:0016226">
    <property type="term" value="P:iron-sulfur cluster assembly"/>
    <property type="evidence" value="ECO:0007669"/>
    <property type="project" value="TreeGrafter"/>
</dbReference>
<dbReference type="EMBL" id="CP064782">
    <property type="protein sequence ID" value="QWT49360.1"/>
    <property type="molecule type" value="Genomic_DNA"/>
</dbReference>
<dbReference type="Proteomes" id="UP000683428">
    <property type="component" value="Chromosome"/>
</dbReference>
<dbReference type="InterPro" id="IPR002634">
    <property type="entry name" value="BolA"/>
</dbReference>
<dbReference type="PANTHER" id="PTHR46230">
    <property type="match status" value="1"/>
</dbReference>
<dbReference type="AlphaFoldDB" id="A0A975SN28"/>
<accession>A0A975SN28</accession>
<comment type="similarity">
    <text evidence="1">Belongs to the BolA/IbaG family.</text>
</comment>
<protein>
    <submittedName>
        <fullName evidence="2">BolA family transcriptional regulator</fullName>
    </submittedName>
</protein>
<gene>
    <name evidence="2" type="ORF">Azoinq_01720</name>
</gene>
<dbReference type="RefSeq" id="WP_216127330.1">
    <property type="nucleotide sequence ID" value="NZ_CP064782.1"/>
</dbReference>
<sequence>MTGDAAKAALLAQIQDRLAALTPTHLELQDESARHAGHAHNGGGHFRLEIVSPAFAGLSTLARHRLVYTALGELLQGPVHALAIKAMTPEEASL</sequence>
<evidence type="ECO:0000313" key="2">
    <source>
        <dbReference type="EMBL" id="QWT49360.1"/>
    </source>
</evidence>
<keyword evidence="3" id="KW-1185">Reference proteome</keyword>